<dbReference type="Gene3D" id="3.40.190.10">
    <property type="entry name" value="Periplasmic binding protein-like II"/>
    <property type="match status" value="2"/>
</dbReference>
<proteinExistence type="predicted"/>
<organism evidence="1 2">
    <name type="scientific">Clostridium botulinum B2 450</name>
    <dbReference type="NCBI Taxonomy" id="1379739"/>
    <lineage>
        <taxon>Bacteria</taxon>
        <taxon>Bacillati</taxon>
        <taxon>Bacillota</taxon>
        <taxon>Clostridia</taxon>
        <taxon>Eubacteriales</taxon>
        <taxon>Clostridiaceae</taxon>
        <taxon>Clostridium</taxon>
    </lineage>
</organism>
<dbReference type="AlphaFoldDB" id="A0A0D0ZTS9"/>
<dbReference type="PATRIC" id="fig|1379739.3.peg.3764"/>
<gene>
    <name evidence="1" type="ORF">N495_16820</name>
</gene>
<evidence type="ECO:0008006" key="3">
    <source>
        <dbReference type="Google" id="ProtNLM"/>
    </source>
</evidence>
<name>A0A0D0ZTS9_CLOBO</name>
<dbReference type="OrthoDB" id="306737at2"/>
<protein>
    <recommendedName>
        <fullName evidence="3">Solute-binding protein family 3/N-terminal domain-containing protein</fullName>
    </recommendedName>
</protein>
<accession>A0A0D0ZTS9</accession>
<dbReference type="NCBIfam" id="NF040727">
    <property type="entry name" value="SBP_SaoB_CU"/>
    <property type="match status" value="1"/>
</dbReference>
<dbReference type="EMBL" id="JXSU01000008">
    <property type="protein sequence ID" value="KIS22143.1"/>
    <property type="molecule type" value="Genomic_DNA"/>
</dbReference>
<dbReference type="HOGENOM" id="CLU_088159_0_0_9"/>
<evidence type="ECO:0000313" key="1">
    <source>
        <dbReference type="EMBL" id="KIS22143.1"/>
    </source>
</evidence>
<dbReference type="Proteomes" id="UP000032250">
    <property type="component" value="Unassembled WGS sequence"/>
</dbReference>
<comment type="caution">
    <text evidence="1">The sequence shown here is derived from an EMBL/GenBank/DDBJ whole genome shotgun (WGS) entry which is preliminary data.</text>
</comment>
<reference evidence="1 2" key="1">
    <citation type="submission" date="2014-06" db="EMBL/GenBank/DDBJ databases">
        <title>Genome characterization of distinct group I Clostridium botulinum lineages.</title>
        <authorList>
            <person name="Giordani F."/>
            <person name="Anselmo A."/>
            <person name="Fillo S."/>
            <person name="Palozzi A.M."/>
            <person name="Fortunato A."/>
            <person name="Gentile B."/>
            <person name="Ciammaruconi A."/>
            <person name="Anniballi F."/>
            <person name="De Medici D."/>
            <person name="Lista F."/>
        </authorList>
    </citation>
    <scope>NUCLEOTIDE SEQUENCE [LARGE SCALE GENOMIC DNA]</scope>
    <source>
        <strain evidence="1 2">B2 450</strain>
    </source>
</reference>
<sequence length="178" mass="21074">MCPEAAKNLIENDDRFEIICPLVSNSDIFVLKDENKIKKIAMTQNRFYQEKIIKDECGEKVQIYPMIYSSLPYALEKGRVDGIIIDSIKALKLNGQKKALSINKNYTSYVLVIKKKFKKDKKFKEFITNYNKSVMELKRKDRIKNSIEDYKKINLSNEEVEQWLKLKVKFFLIPQQEY</sequence>
<evidence type="ECO:0000313" key="2">
    <source>
        <dbReference type="Proteomes" id="UP000032250"/>
    </source>
</evidence>